<evidence type="ECO:0000313" key="3">
    <source>
        <dbReference type="Proteomes" id="UP000007842"/>
    </source>
</evidence>
<organism evidence="2 3">
    <name type="scientific">Streptantibioticus cattleyicolor (strain ATCC 35852 / DSM 46488 / JCM 4925 / NBRC 14057 / NRRL 8057)</name>
    <name type="common">Streptomyces cattleya</name>
    <dbReference type="NCBI Taxonomy" id="1003195"/>
    <lineage>
        <taxon>Bacteria</taxon>
        <taxon>Bacillati</taxon>
        <taxon>Actinomycetota</taxon>
        <taxon>Actinomycetes</taxon>
        <taxon>Kitasatosporales</taxon>
        <taxon>Streptomycetaceae</taxon>
        <taxon>Streptantibioticus</taxon>
    </lineage>
</organism>
<feature type="region of interest" description="Disordered" evidence="1">
    <location>
        <begin position="56"/>
        <end position="97"/>
    </location>
</feature>
<evidence type="ECO:0000256" key="1">
    <source>
        <dbReference type="SAM" id="MobiDB-lite"/>
    </source>
</evidence>
<protein>
    <submittedName>
        <fullName evidence="2">Uncharacterized protein</fullName>
    </submittedName>
</protein>
<keyword evidence="3" id="KW-1185">Reference proteome</keyword>
<dbReference type="AlphaFoldDB" id="G8WND4"/>
<accession>G8WND4</accession>
<dbReference type="STRING" id="1003195.SCATT_16070"/>
<sequence length="97" mass="10413">MGWGRGHAGSCFLPTPGEGAWGLVGSIRSLHSPTTARRRAVWERHRLPGNLGRCVSWPSHPRPPGRPPLGVPGSSRSAVGPVDVMRRVRPTPVPVKT</sequence>
<feature type="compositionally biased region" description="Low complexity" evidence="1">
    <location>
        <begin position="71"/>
        <end position="83"/>
    </location>
</feature>
<dbReference type="Proteomes" id="UP000007842">
    <property type="component" value="Chromosome"/>
</dbReference>
<evidence type="ECO:0000313" key="2">
    <source>
        <dbReference type="EMBL" id="AEW93978.1"/>
    </source>
</evidence>
<feature type="compositionally biased region" description="Pro residues" evidence="1">
    <location>
        <begin position="60"/>
        <end position="70"/>
    </location>
</feature>
<dbReference type="HOGENOM" id="CLU_2345380_0_0_11"/>
<dbReference type="KEGG" id="scy:SCATT_16070"/>
<name>G8WND4_STREN</name>
<gene>
    <name evidence="2" type="ordered locus">SCATT_16070</name>
</gene>
<proteinExistence type="predicted"/>
<reference evidence="3" key="1">
    <citation type="submission" date="2011-12" db="EMBL/GenBank/DDBJ databases">
        <title>Complete genome sequence of Streptomyces cattleya strain DSM 46488.</title>
        <authorList>
            <person name="Ou H.-Y."/>
            <person name="Li P."/>
            <person name="Zhao C."/>
            <person name="O'Hagan D."/>
            <person name="Deng Z."/>
        </authorList>
    </citation>
    <scope>NUCLEOTIDE SEQUENCE [LARGE SCALE GENOMIC DNA]</scope>
    <source>
        <strain evidence="3">ATCC 35852 / DSM 46488 / JCM 4925 / NBRC 14057 / NRRL 8057</strain>
    </source>
</reference>
<dbReference type="EMBL" id="CP003219">
    <property type="protein sequence ID" value="AEW93978.1"/>
    <property type="molecule type" value="Genomic_DNA"/>
</dbReference>